<dbReference type="RefSeq" id="XP_007727200.1">
    <property type="nucleotide sequence ID" value="XM_007729010.1"/>
</dbReference>
<dbReference type="OrthoDB" id="4156372at2759"/>
<comment type="caution">
    <text evidence="2">The sequence shown here is derived from an EMBL/GenBank/DDBJ whole genome shotgun (WGS) entry which is preliminary data.</text>
</comment>
<feature type="compositionally biased region" description="Basic and acidic residues" evidence="1">
    <location>
        <begin position="35"/>
        <end position="47"/>
    </location>
</feature>
<keyword evidence="3" id="KW-1185">Reference proteome</keyword>
<evidence type="ECO:0000313" key="3">
    <source>
        <dbReference type="Proteomes" id="UP000019484"/>
    </source>
</evidence>
<reference evidence="2 3" key="1">
    <citation type="submission" date="2013-03" db="EMBL/GenBank/DDBJ databases">
        <title>The Genome Sequence of Capronia coronata CBS 617.96.</title>
        <authorList>
            <consortium name="The Broad Institute Genomics Platform"/>
            <person name="Cuomo C."/>
            <person name="de Hoog S."/>
            <person name="Gorbushina A."/>
            <person name="Walker B."/>
            <person name="Young S.K."/>
            <person name="Zeng Q."/>
            <person name="Gargeya S."/>
            <person name="Fitzgerald M."/>
            <person name="Haas B."/>
            <person name="Abouelleil A."/>
            <person name="Allen A.W."/>
            <person name="Alvarado L."/>
            <person name="Arachchi H.M."/>
            <person name="Berlin A.M."/>
            <person name="Chapman S.B."/>
            <person name="Gainer-Dewar J."/>
            <person name="Goldberg J."/>
            <person name="Griggs A."/>
            <person name="Gujja S."/>
            <person name="Hansen M."/>
            <person name="Howarth C."/>
            <person name="Imamovic A."/>
            <person name="Ireland A."/>
            <person name="Larimer J."/>
            <person name="McCowan C."/>
            <person name="Murphy C."/>
            <person name="Pearson M."/>
            <person name="Poon T.W."/>
            <person name="Priest M."/>
            <person name="Roberts A."/>
            <person name="Saif S."/>
            <person name="Shea T."/>
            <person name="Sisk P."/>
            <person name="Sykes S."/>
            <person name="Wortman J."/>
            <person name="Nusbaum C."/>
            <person name="Birren B."/>
        </authorList>
    </citation>
    <scope>NUCLEOTIDE SEQUENCE [LARGE SCALE GENOMIC DNA]</scope>
    <source>
        <strain evidence="2 3">CBS 617.96</strain>
    </source>
</reference>
<feature type="compositionally biased region" description="Polar residues" evidence="1">
    <location>
        <begin position="19"/>
        <end position="33"/>
    </location>
</feature>
<dbReference type="AlphaFoldDB" id="W9YIF4"/>
<accession>W9YIF4</accession>
<protein>
    <submittedName>
        <fullName evidence="2">Uncharacterized protein</fullName>
    </submittedName>
</protein>
<dbReference type="HOGENOM" id="CLU_115531_0_0_1"/>
<evidence type="ECO:0000256" key="1">
    <source>
        <dbReference type="SAM" id="MobiDB-lite"/>
    </source>
</evidence>
<organism evidence="2 3">
    <name type="scientific">Capronia coronata CBS 617.96</name>
    <dbReference type="NCBI Taxonomy" id="1182541"/>
    <lineage>
        <taxon>Eukaryota</taxon>
        <taxon>Fungi</taxon>
        <taxon>Dikarya</taxon>
        <taxon>Ascomycota</taxon>
        <taxon>Pezizomycotina</taxon>
        <taxon>Eurotiomycetes</taxon>
        <taxon>Chaetothyriomycetidae</taxon>
        <taxon>Chaetothyriales</taxon>
        <taxon>Herpotrichiellaceae</taxon>
        <taxon>Capronia</taxon>
    </lineage>
</organism>
<evidence type="ECO:0000313" key="2">
    <source>
        <dbReference type="EMBL" id="EXJ82079.1"/>
    </source>
</evidence>
<feature type="region of interest" description="Disordered" evidence="1">
    <location>
        <begin position="1"/>
        <end position="173"/>
    </location>
</feature>
<feature type="compositionally biased region" description="Basic and acidic residues" evidence="1">
    <location>
        <begin position="1"/>
        <end position="14"/>
    </location>
</feature>
<proteinExistence type="predicted"/>
<dbReference type="GeneID" id="19162999"/>
<dbReference type="EMBL" id="AMWN01000007">
    <property type="protein sequence ID" value="EXJ82079.1"/>
    <property type="molecule type" value="Genomic_DNA"/>
</dbReference>
<sequence>MTRHNSESSTERPDISGGAPSSPSLSRRSTGNNPEAHRERRDSKLGHMVDTIRTALSQEQAKLFGDKNAQHHRKYQSTVEERLEKLRQQDETQRERVEEEIRSDSEADESVSPAVEARARSDLDENNMGLTSHERARSDSWGWPGLGTYAAGSEDATNTKRKSSFKNTRDKMHDIEPKLEAATYEAIDNAAESDSFGWPGLGDFPPPRK</sequence>
<dbReference type="Proteomes" id="UP000019484">
    <property type="component" value="Unassembled WGS sequence"/>
</dbReference>
<gene>
    <name evidence="2" type="ORF">A1O1_08148</name>
</gene>
<feature type="compositionally biased region" description="Basic and acidic residues" evidence="1">
    <location>
        <begin position="79"/>
        <end position="105"/>
    </location>
</feature>
<name>W9YIF4_9EURO</name>